<feature type="region of interest" description="Disordered" evidence="1">
    <location>
        <begin position="224"/>
        <end position="299"/>
    </location>
</feature>
<name>A0A6J1SMM5_FRAOC</name>
<dbReference type="GeneID" id="113207421"/>
<evidence type="ECO:0000313" key="3">
    <source>
        <dbReference type="RefSeq" id="XP_026279776.1"/>
    </source>
</evidence>
<feature type="region of interest" description="Disordered" evidence="1">
    <location>
        <begin position="185"/>
        <end position="211"/>
    </location>
</feature>
<dbReference type="OrthoDB" id="2328924at2759"/>
<feature type="compositionally biased region" description="Low complexity" evidence="1">
    <location>
        <begin position="342"/>
        <end position="376"/>
    </location>
</feature>
<feature type="compositionally biased region" description="Low complexity" evidence="1">
    <location>
        <begin position="269"/>
        <end position="280"/>
    </location>
</feature>
<keyword evidence="2" id="KW-1185">Reference proteome</keyword>
<feature type="compositionally biased region" description="Polar residues" evidence="1">
    <location>
        <begin position="190"/>
        <end position="205"/>
    </location>
</feature>
<feature type="region of interest" description="Disordered" evidence="1">
    <location>
        <begin position="101"/>
        <end position="135"/>
    </location>
</feature>
<feature type="region of interest" description="Disordered" evidence="1">
    <location>
        <begin position="463"/>
        <end position="493"/>
    </location>
</feature>
<organism evidence="2 3">
    <name type="scientific">Frankliniella occidentalis</name>
    <name type="common">Western flower thrips</name>
    <name type="synonym">Euthrips occidentalis</name>
    <dbReference type="NCBI Taxonomy" id="133901"/>
    <lineage>
        <taxon>Eukaryota</taxon>
        <taxon>Metazoa</taxon>
        <taxon>Ecdysozoa</taxon>
        <taxon>Arthropoda</taxon>
        <taxon>Hexapoda</taxon>
        <taxon>Insecta</taxon>
        <taxon>Pterygota</taxon>
        <taxon>Neoptera</taxon>
        <taxon>Paraneoptera</taxon>
        <taxon>Thysanoptera</taxon>
        <taxon>Terebrantia</taxon>
        <taxon>Thripoidea</taxon>
        <taxon>Thripidae</taxon>
        <taxon>Frankliniella</taxon>
    </lineage>
</organism>
<dbReference type="RefSeq" id="XP_026279776.1">
    <property type="nucleotide sequence ID" value="XM_026423991.2"/>
</dbReference>
<sequence>MRIQEKIEASATCAKMTEEKSVNGVCEVPAAAVSKRARGYVLDGVRPVRPRSVDPDTSHAFAGGRLKFFKDGKSILELSYRRDGDRMCWVSNWPVPGATRQESSAASLSVSDDNSSVQSSPWQRDHNWKQASPRRGRGAHLQFLMRPLNAARKIRRLSFISRSIRRKRRRPYDAADMNAPLIKEEDADDSFNSSMNSTLNSSKTPSKGKLPGIVQNLLDRVKTNEPSRPIIPSGRVDPNIISPRKRILREMERVSIDESSNKRPKQRLSQGNGSASSNNSTVTCHTLHPAGAPPPVKTAASSYSITSLLAPREEETVVSKETEPSFLRNLLKSPSSQSGSDVSETNSKVKSVSKSGSVRKMSPPQQQPVTLPTLSPSPGLRSPAIPSAVGGAAHYAPYIPTHPLIYPHCLTPHPATHPAYYTGYAPPHSPGPPLWIPYMSSLQGRAAMYPGLAPTYHSPMAPSPWGAPINHQPHLDDLRKEDDMPLNLSKHAG</sequence>
<feature type="compositionally biased region" description="Basic and acidic residues" evidence="1">
    <location>
        <begin position="473"/>
        <end position="483"/>
    </location>
</feature>
<feature type="compositionally biased region" description="Low complexity" evidence="1">
    <location>
        <begin position="103"/>
        <end position="120"/>
    </location>
</feature>
<dbReference type="KEGG" id="foc:113207421"/>
<feature type="region of interest" description="Disordered" evidence="1">
    <location>
        <begin position="330"/>
        <end position="385"/>
    </location>
</feature>
<feature type="compositionally biased region" description="Basic and acidic residues" evidence="1">
    <location>
        <begin position="248"/>
        <end position="261"/>
    </location>
</feature>
<evidence type="ECO:0000256" key="1">
    <source>
        <dbReference type="SAM" id="MobiDB-lite"/>
    </source>
</evidence>
<dbReference type="AlphaFoldDB" id="A0A6J1SMM5"/>
<evidence type="ECO:0000313" key="2">
    <source>
        <dbReference type="Proteomes" id="UP000504606"/>
    </source>
</evidence>
<feature type="compositionally biased region" description="Polar residues" evidence="1">
    <location>
        <begin position="332"/>
        <end position="341"/>
    </location>
</feature>
<gene>
    <name evidence="3" type="primary">LOC113207421</name>
</gene>
<proteinExistence type="predicted"/>
<accession>A0A6J1SMM5</accession>
<reference evidence="3" key="1">
    <citation type="submission" date="2025-08" db="UniProtKB">
        <authorList>
            <consortium name="RefSeq"/>
        </authorList>
    </citation>
    <scope>IDENTIFICATION</scope>
    <source>
        <tissue evidence="3">Whole organism</tissue>
    </source>
</reference>
<protein>
    <submittedName>
        <fullName evidence="3">Protein hairless</fullName>
    </submittedName>
</protein>
<dbReference type="Proteomes" id="UP000504606">
    <property type="component" value="Unplaced"/>
</dbReference>